<reference evidence="2 3" key="1">
    <citation type="submission" date="2011-03" db="EMBL/GenBank/DDBJ databases">
        <authorList>
            <person name="Weinstock G."/>
            <person name="Sodergren E."/>
            <person name="Clifton S."/>
            <person name="Fulton L."/>
            <person name="Fulton B."/>
            <person name="Courtney L."/>
            <person name="Fronick C."/>
            <person name="Harrison M."/>
            <person name="Strong C."/>
            <person name="Farmer C."/>
            <person name="Delahaunty K."/>
            <person name="Markovic C."/>
            <person name="Hall O."/>
            <person name="Minx P."/>
            <person name="Tomlinson C."/>
            <person name="Mitreva M."/>
            <person name="Hou S."/>
            <person name="Chen J."/>
            <person name="Wollam A."/>
            <person name="Pepin K.H."/>
            <person name="Johnson M."/>
            <person name="Bhonagiri V."/>
            <person name="Zhang X."/>
            <person name="Suruliraj S."/>
            <person name="Warren W."/>
            <person name="Chinwalla A."/>
            <person name="Mardis E.R."/>
            <person name="Wilson R.K."/>
        </authorList>
    </citation>
    <scope>NUCLEOTIDE SEQUENCE [LARGE SCALE GENOMIC DNA]</scope>
    <source>
        <strain evidence="2 3">YIT 11840</strain>
    </source>
</reference>
<sequence length="50" mass="5961">LSLDYYFHKSLNPTEAIIGAILFVIGITTASYYYHKIYKYAKEKYFMKDK</sequence>
<dbReference type="HOGENOM" id="CLU_3128941_0_0_10"/>
<evidence type="ECO:0000313" key="3">
    <source>
        <dbReference type="Proteomes" id="UP000003598"/>
    </source>
</evidence>
<keyword evidence="3" id="KW-1185">Reference proteome</keyword>
<protein>
    <submittedName>
        <fullName evidence="2">Uncharacterized protein</fullName>
    </submittedName>
</protein>
<organism evidence="2 3">
    <name type="scientific">Paraprevotella clara YIT 11840</name>
    <dbReference type="NCBI Taxonomy" id="762968"/>
    <lineage>
        <taxon>Bacteria</taxon>
        <taxon>Pseudomonadati</taxon>
        <taxon>Bacteroidota</taxon>
        <taxon>Bacteroidia</taxon>
        <taxon>Bacteroidales</taxon>
        <taxon>Prevotellaceae</taxon>
        <taxon>Paraprevotella</taxon>
    </lineage>
</organism>
<feature type="non-terminal residue" evidence="2">
    <location>
        <position position="1"/>
    </location>
</feature>
<evidence type="ECO:0000256" key="1">
    <source>
        <dbReference type="SAM" id="Phobius"/>
    </source>
</evidence>
<keyword evidence="1" id="KW-0812">Transmembrane</keyword>
<evidence type="ECO:0000313" key="2">
    <source>
        <dbReference type="EMBL" id="EHG98179.1"/>
    </source>
</evidence>
<keyword evidence="1" id="KW-0472">Membrane</keyword>
<accession>G5SX54</accession>
<dbReference type="STRING" id="762968.HMPREF9441_03982"/>
<feature type="transmembrane region" description="Helical" evidence="1">
    <location>
        <begin position="16"/>
        <end position="34"/>
    </location>
</feature>
<gene>
    <name evidence="2" type="ORF">HMPREF9441_03982</name>
</gene>
<keyword evidence="1" id="KW-1133">Transmembrane helix</keyword>
<dbReference type="EMBL" id="AFFY01000137">
    <property type="protein sequence ID" value="EHG98179.1"/>
    <property type="molecule type" value="Genomic_DNA"/>
</dbReference>
<dbReference type="AlphaFoldDB" id="G5SX54"/>
<comment type="caution">
    <text evidence="2">The sequence shown here is derived from an EMBL/GenBank/DDBJ whole genome shotgun (WGS) entry which is preliminary data.</text>
</comment>
<proteinExistence type="predicted"/>
<dbReference type="Proteomes" id="UP000003598">
    <property type="component" value="Unassembled WGS sequence"/>
</dbReference>
<name>G5SX54_9BACT</name>